<dbReference type="PANTHER" id="PTHR43618:SF4">
    <property type="entry name" value="SHORT CHAIN DEHYDROGENASE_REDUCTASE FAMILY (AFU_ORTHOLOGUE AFUA_7G04540)"/>
    <property type="match status" value="1"/>
</dbReference>
<evidence type="ECO:0000256" key="1">
    <source>
        <dbReference type="ARBA" id="ARBA00006484"/>
    </source>
</evidence>
<dbReference type="Gene3D" id="3.40.50.720">
    <property type="entry name" value="NAD(P)-binding Rossmann-like Domain"/>
    <property type="match status" value="1"/>
</dbReference>
<dbReference type="PRINTS" id="PR00081">
    <property type="entry name" value="GDHRDH"/>
</dbReference>
<dbReference type="Pfam" id="PF00106">
    <property type="entry name" value="adh_short"/>
    <property type="match status" value="1"/>
</dbReference>
<sequence>MASDHPREHNNDSFKLANVFDVKGKIALITGKPSQTEQIRSMLLTISTGGGSGIGLMATQSLAVNGAKVYIIGRTEEKLETVAKTYNEGIEGEIIPLTADISSKESISKLFEEFSSKESHLDILINNAGISTSTFKTAGKNAEELKSNLFDNKDASFEDWEAVYRTNVGQLYFVTTCFLPLLQKATEKTYGWSSTVINISSMSGEVKTMQHHPQYNASKAAASHLTRMMANEFFQAGLKIRVNSISPGVFPSEMTAGESGANQKSHVEKEKYEGKAAAQRPGKDRDMAGAVLYAATNQYWNGQNVTIDGGYELVSGK</sequence>
<evidence type="ECO:0000256" key="3">
    <source>
        <dbReference type="ARBA" id="ARBA00023002"/>
    </source>
</evidence>
<dbReference type="CDD" id="cd05233">
    <property type="entry name" value="SDR_c"/>
    <property type="match status" value="1"/>
</dbReference>
<feature type="region of interest" description="Disordered" evidence="5">
    <location>
        <begin position="255"/>
        <end position="283"/>
    </location>
</feature>
<dbReference type="SUPFAM" id="SSF51735">
    <property type="entry name" value="NAD(P)-binding Rossmann-fold domains"/>
    <property type="match status" value="1"/>
</dbReference>
<dbReference type="STRING" id="357750.A0A2S6CCX3"/>
<keyword evidence="2" id="KW-0521">NADP</keyword>
<dbReference type="GO" id="GO:0016491">
    <property type="term" value="F:oxidoreductase activity"/>
    <property type="evidence" value="ECO:0007669"/>
    <property type="project" value="UniProtKB-KW"/>
</dbReference>
<dbReference type="PRINTS" id="PR00080">
    <property type="entry name" value="SDRFAMILY"/>
</dbReference>
<dbReference type="Proteomes" id="UP000237631">
    <property type="component" value="Unassembled WGS sequence"/>
</dbReference>
<evidence type="ECO:0000256" key="4">
    <source>
        <dbReference type="RuleBase" id="RU000363"/>
    </source>
</evidence>
<evidence type="ECO:0000256" key="2">
    <source>
        <dbReference type="ARBA" id="ARBA00022857"/>
    </source>
</evidence>
<gene>
    <name evidence="6" type="ORF">CBER1_04765</name>
</gene>
<comment type="caution">
    <text evidence="6">The sequence shown here is derived from an EMBL/GenBank/DDBJ whole genome shotgun (WGS) entry which is preliminary data.</text>
</comment>
<keyword evidence="7" id="KW-1185">Reference proteome</keyword>
<protein>
    <recommendedName>
        <fullName evidence="8">NAD(P)-binding protein</fullName>
    </recommendedName>
</protein>
<organism evidence="6 7">
    <name type="scientific">Cercospora berteroae</name>
    <dbReference type="NCBI Taxonomy" id="357750"/>
    <lineage>
        <taxon>Eukaryota</taxon>
        <taxon>Fungi</taxon>
        <taxon>Dikarya</taxon>
        <taxon>Ascomycota</taxon>
        <taxon>Pezizomycotina</taxon>
        <taxon>Dothideomycetes</taxon>
        <taxon>Dothideomycetidae</taxon>
        <taxon>Mycosphaerellales</taxon>
        <taxon>Mycosphaerellaceae</taxon>
        <taxon>Cercospora</taxon>
    </lineage>
</organism>
<keyword evidence="3" id="KW-0560">Oxidoreductase</keyword>
<reference evidence="7" key="1">
    <citation type="journal article" date="2017" name="bioRxiv">
        <title>Conservation of a gene cluster reveals novel cercosporin biosynthetic mechanisms and extends production to the genus Colletotrichum.</title>
        <authorList>
            <person name="de Jonge R."/>
            <person name="Ebert M.K."/>
            <person name="Huitt-Roehl C.R."/>
            <person name="Pal P."/>
            <person name="Suttle J.C."/>
            <person name="Spanner R.E."/>
            <person name="Neubauer J.D."/>
            <person name="Jurick W.M.II."/>
            <person name="Stott K.A."/>
            <person name="Secor G.A."/>
            <person name="Thomma B.P.H.J."/>
            <person name="Van de Peer Y."/>
            <person name="Townsend C.A."/>
            <person name="Bolton M.D."/>
        </authorList>
    </citation>
    <scope>NUCLEOTIDE SEQUENCE [LARGE SCALE GENOMIC DNA]</scope>
    <source>
        <strain evidence="7">CBS538.71</strain>
    </source>
</reference>
<evidence type="ECO:0000256" key="5">
    <source>
        <dbReference type="SAM" id="MobiDB-lite"/>
    </source>
</evidence>
<name>A0A2S6CCX3_9PEZI</name>
<evidence type="ECO:0000313" key="7">
    <source>
        <dbReference type="Proteomes" id="UP000237631"/>
    </source>
</evidence>
<evidence type="ECO:0000313" key="6">
    <source>
        <dbReference type="EMBL" id="PPJ57591.1"/>
    </source>
</evidence>
<dbReference type="InterPro" id="IPR036291">
    <property type="entry name" value="NAD(P)-bd_dom_sf"/>
</dbReference>
<dbReference type="InterPro" id="IPR052178">
    <property type="entry name" value="Sec_Metab_Biosynth_SDR"/>
</dbReference>
<dbReference type="InterPro" id="IPR002347">
    <property type="entry name" value="SDR_fam"/>
</dbReference>
<evidence type="ECO:0008006" key="8">
    <source>
        <dbReference type="Google" id="ProtNLM"/>
    </source>
</evidence>
<accession>A0A2S6CCX3</accession>
<dbReference type="OrthoDB" id="3819888at2759"/>
<dbReference type="AlphaFoldDB" id="A0A2S6CCX3"/>
<dbReference type="EMBL" id="PNEN01000489">
    <property type="protein sequence ID" value="PPJ57591.1"/>
    <property type="molecule type" value="Genomic_DNA"/>
</dbReference>
<proteinExistence type="inferred from homology"/>
<comment type="similarity">
    <text evidence="1 4">Belongs to the short-chain dehydrogenases/reductases (SDR) family.</text>
</comment>
<dbReference type="PANTHER" id="PTHR43618">
    <property type="entry name" value="7-ALPHA-HYDROXYSTEROID DEHYDROGENASE"/>
    <property type="match status" value="1"/>
</dbReference>
<feature type="compositionally biased region" description="Basic and acidic residues" evidence="5">
    <location>
        <begin position="265"/>
        <end position="274"/>
    </location>
</feature>